<dbReference type="SUPFAM" id="SSF54001">
    <property type="entry name" value="Cysteine proteinases"/>
    <property type="match status" value="1"/>
</dbReference>
<evidence type="ECO:0000313" key="6">
    <source>
        <dbReference type="Proteomes" id="UP000473681"/>
    </source>
</evidence>
<dbReference type="Gene3D" id="3.10.620.30">
    <property type="match status" value="1"/>
</dbReference>
<gene>
    <name evidence="4" type="ORF">FC774_03550</name>
    <name evidence="5" type="ORF">FDB51_10790</name>
</gene>
<protein>
    <submittedName>
        <fullName evidence="4">Cell wall-binding protein</fullName>
    </submittedName>
</protein>
<dbReference type="AlphaFoldDB" id="A0A0L9YDI9"/>
<evidence type="ECO:0000313" key="5">
    <source>
        <dbReference type="EMBL" id="NFN35600.1"/>
    </source>
</evidence>
<accession>A0A0L9YDI9</accession>
<organism evidence="4 7">
    <name type="scientific">Clostridium botulinum</name>
    <dbReference type="NCBI Taxonomy" id="1491"/>
    <lineage>
        <taxon>Bacteria</taxon>
        <taxon>Bacillati</taxon>
        <taxon>Bacillota</taxon>
        <taxon>Clostridia</taxon>
        <taxon>Eubacteriales</taxon>
        <taxon>Clostridiaceae</taxon>
        <taxon>Clostridium</taxon>
    </lineage>
</organism>
<dbReference type="Proteomes" id="UP000473681">
    <property type="component" value="Unassembled WGS sequence"/>
</dbReference>
<dbReference type="PANTHER" id="PTHR33490">
    <property type="entry name" value="BLR5614 PROTEIN-RELATED"/>
    <property type="match status" value="1"/>
</dbReference>
<dbReference type="PANTHER" id="PTHR33490:SF6">
    <property type="entry name" value="SLL1049 PROTEIN"/>
    <property type="match status" value="1"/>
</dbReference>
<dbReference type="OrthoDB" id="9788327at2"/>
<dbReference type="PROSITE" id="PS51170">
    <property type="entry name" value="CW"/>
    <property type="match status" value="2"/>
</dbReference>
<proteinExistence type="predicted"/>
<dbReference type="Pfam" id="PF01841">
    <property type="entry name" value="Transglut_core"/>
    <property type="match status" value="1"/>
</dbReference>
<dbReference type="InterPro" id="IPR038765">
    <property type="entry name" value="Papain-like_cys_pep_sf"/>
</dbReference>
<name>A0A0L9YDI9_CLOBO</name>
<dbReference type="EMBL" id="SWVK01000013">
    <property type="protein sequence ID" value="NFN35600.1"/>
    <property type="molecule type" value="Genomic_DNA"/>
</dbReference>
<keyword evidence="1" id="KW-0677">Repeat</keyword>
<dbReference type="SUPFAM" id="SSF69360">
    <property type="entry name" value="Cell wall binding repeat"/>
    <property type="match status" value="1"/>
</dbReference>
<evidence type="ECO:0000313" key="7">
    <source>
        <dbReference type="Proteomes" id="UP000476820"/>
    </source>
</evidence>
<dbReference type="Pfam" id="PF19127">
    <property type="entry name" value="Choline_bind_3"/>
    <property type="match status" value="1"/>
</dbReference>
<evidence type="ECO:0000256" key="1">
    <source>
        <dbReference type="ARBA" id="ARBA00022737"/>
    </source>
</evidence>
<feature type="domain" description="Transglutaminase-like" evidence="3">
    <location>
        <begin position="154"/>
        <end position="210"/>
    </location>
</feature>
<evidence type="ECO:0000259" key="3">
    <source>
        <dbReference type="SMART" id="SM00460"/>
    </source>
</evidence>
<evidence type="ECO:0000256" key="2">
    <source>
        <dbReference type="PROSITE-ProRule" id="PRU00591"/>
    </source>
</evidence>
<dbReference type="InterPro" id="IPR018337">
    <property type="entry name" value="Cell_wall/Cho-bd_repeat"/>
</dbReference>
<dbReference type="RefSeq" id="WP_053341524.1">
    <property type="nucleotide sequence ID" value="NZ_LFPA01000164.1"/>
</dbReference>
<dbReference type="Gene3D" id="2.10.270.10">
    <property type="entry name" value="Cholin Binding"/>
    <property type="match status" value="1"/>
</dbReference>
<reference evidence="6 7" key="1">
    <citation type="submission" date="2019-04" db="EMBL/GenBank/DDBJ databases">
        <title>Genome sequencing of Clostridium botulinum Groups I-IV and Clostridium butyricum.</title>
        <authorList>
            <person name="Brunt J."/>
            <person name="Van Vliet A.H.M."/>
            <person name="Stringer S.C."/>
            <person name="Carter A.T."/>
            <person name="Peck M.W."/>
        </authorList>
    </citation>
    <scope>NUCLEOTIDE SEQUENCE [LARGE SCALE GENOMIC DNA]</scope>
    <source>
        <strain evidence="4 7">1605</strain>
        <strain evidence="5 6">CB-K-33E</strain>
    </source>
</reference>
<feature type="repeat" description="Cell wall-binding" evidence="2">
    <location>
        <begin position="290"/>
        <end position="309"/>
    </location>
</feature>
<dbReference type="InterPro" id="IPR002931">
    <property type="entry name" value="Transglutaminase-like"/>
</dbReference>
<dbReference type="EMBL" id="SWOV01000005">
    <property type="protein sequence ID" value="NFF86980.1"/>
    <property type="molecule type" value="Genomic_DNA"/>
</dbReference>
<dbReference type="Proteomes" id="UP000476820">
    <property type="component" value="Unassembled WGS sequence"/>
</dbReference>
<evidence type="ECO:0000313" key="4">
    <source>
        <dbReference type="EMBL" id="NFF86980.1"/>
    </source>
</evidence>
<dbReference type="SMART" id="SM00460">
    <property type="entry name" value="TGc"/>
    <property type="match status" value="1"/>
</dbReference>
<feature type="repeat" description="Cell wall-binding" evidence="2">
    <location>
        <begin position="310"/>
        <end position="329"/>
    </location>
</feature>
<sequence length="348" mass="40851">MKGLKNTLKVILIGLIIIASTNINVYASETFYDSNKLKNEIYNNLKDWKTDFTLNYGGDNIQSILDSAIDSEDYLERSVSSYNIKINGEKNKFAIQYRTTKSQEDFIDYELKRIVNNLIDKNMSTVDKVVAINNYLVKIYKYDYSIKSDNVYSALTTKETICQGYAMTAYKMFKLLGIESRIVSGTMNGKGHAWNLVNIDRNWYNLDITNNDNVIRDKYLLVSDEFLINNGFHWNKSKYPTSYYNYYNTQKTFTDYNNDNENDIVSYYNGGYWYIEKGYWHYFRFSGKDARGWLNNDGNWYYFDNDGKMKVGWLLDNGTWYYCYSNGQMAYNTMIGNYRLDENGALIS</sequence>
<comment type="caution">
    <text evidence="4">The sequence shown here is derived from an EMBL/GenBank/DDBJ whole genome shotgun (WGS) entry which is preliminary data.</text>
</comment>